<feature type="signal peptide" evidence="1">
    <location>
        <begin position="1"/>
        <end position="22"/>
    </location>
</feature>
<comment type="caution">
    <text evidence="2">The sequence shown here is derived from an EMBL/GenBank/DDBJ whole genome shotgun (WGS) entry which is preliminary data.</text>
</comment>
<evidence type="ECO:0000256" key="1">
    <source>
        <dbReference type="SAM" id="SignalP"/>
    </source>
</evidence>
<dbReference type="Proteomes" id="UP000050525">
    <property type="component" value="Unassembled WGS sequence"/>
</dbReference>
<dbReference type="EMBL" id="AKHW03000533">
    <property type="protein sequence ID" value="KYO45879.1"/>
    <property type="molecule type" value="Genomic_DNA"/>
</dbReference>
<evidence type="ECO:0000313" key="2">
    <source>
        <dbReference type="EMBL" id="KYO45879.1"/>
    </source>
</evidence>
<protein>
    <recommendedName>
        <fullName evidence="4">Secreted protein</fullName>
    </recommendedName>
</protein>
<keyword evidence="3" id="KW-1185">Reference proteome</keyword>
<dbReference type="AlphaFoldDB" id="A0A151PAB9"/>
<evidence type="ECO:0008006" key="4">
    <source>
        <dbReference type="Google" id="ProtNLM"/>
    </source>
</evidence>
<evidence type="ECO:0000313" key="3">
    <source>
        <dbReference type="Proteomes" id="UP000050525"/>
    </source>
</evidence>
<reference evidence="2 3" key="1">
    <citation type="journal article" date="2012" name="Genome Biol.">
        <title>Sequencing three crocodilian genomes to illuminate the evolution of archosaurs and amniotes.</title>
        <authorList>
            <person name="St John J.A."/>
            <person name="Braun E.L."/>
            <person name="Isberg S.R."/>
            <person name="Miles L.G."/>
            <person name="Chong A.Y."/>
            <person name="Gongora J."/>
            <person name="Dalzell P."/>
            <person name="Moran C."/>
            <person name="Bed'hom B."/>
            <person name="Abzhanov A."/>
            <person name="Burgess S.C."/>
            <person name="Cooksey A.M."/>
            <person name="Castoe T.A."/>
            <person name="Crawford N.G."/>
            <person name="Densmore L.D."/>
            <person name="Drew J.C."/>
            <person name="Edwards S.V."/>
            <person name="Faircloth B.C."/>
            <person name="Fujita M.K."/>
            <person name="Greenwold M.J."/>
            <person name="Hoffmann F.G."/>
            <person name="Howard J.M."/>
            <person name="Iguchi T."/>
            <person name="Janes D.E."/>
            <person name="Khan S.Y."/>
            <person name="Kohno S."/>
            <person name="de Koning A.J."/>
            <person name="Lance S.L."/>
            <person name="McCarthy F.M."/>
            <person name="McCormack J.E."/>
            <person name="Merchant M.E."/>
            <person name="Peterson D.G."/>
            <person name="Pollock D.D."/>
            <person name="Pourmand N."/>
            <person name="Raney B.J."/>
            <person name="Roessler K.A."/>
            <person name="Sanford J.R."/>
            <person name="Sawyer R.H."/>
            <person name="Schmidt C.J."/>
            <person name="Triplett E.W."/>
            <person name="Tuberville T.D."/>
            <person name="Venegas-Anaya M."/>
            <person name="Howard J.T."/>
            <person name="Jarvis E.D."/>
            <person name="Guillette L.J.Jr."/>
            <person name="Glenn T.C."/>
            <person name="Green R.E."/>
            <person name="Ray D.A."/>
        </authorList>
    </citation>
    <scope>NUCLEOTIDE SEQUENCE [LARGE SCALE GENOMIC DNA]</scope>
    <source>
        <strain evidence="2">KSC_2009_1</strain>
    </source>
</reference>
<organism evidence="2 3">
    <name type="scientific">Alligator mississippiensis</name>
    <name type="common">American alligator</name>
    <dbReference type="NCBI Taxonomy" id="8496"/>
    <lineage>
        <taxon>Eukaryota</taxon>
        <taxon>Metazoa</taxon>
        <taxon>Chordata</taxon>
        <taxon>Craniata</taxon>
        <taxon>Vertebrata</taxon>
        <taxon>Euteleostomi</taxon>
        <taxon>Archelosauria</taxon>
        <taxon>Archosauria</taxon>
        <taxon>Crocodylia</taxon>
        <taxon>Alligatoridae</taxon>
        <taxon>Alligatorinae</taxon>
        <taxon>Alligator</taxon>
    </lineage>
</organism>
<name>A0A151PAB9_ALLMI</name>
<proteinExistence type="predicted"/>
<keyword evidence="1" id="KW-0732">Signal</keyword>
<gene>
    <name evidence="2" type="ORF">Y1Q_0021511</name>
</gene>
<sequence length="85" mass="9352">MAELPRSAVAGLLLWLMRLQESTRVYLHLPGGDDQWFPEGPDATTLAYPARIEITRILPSISKIATKQDLGCQVALPPAQQQEAP</sequence>
<feature type="chain" id="PRO_5007586841" description="Secreted protein" evidence="1">
    <location>
        <begin position="23"/>
        <end position="85"/>
    </location>
</feature>
<accession>A0A151PAB9</accession>